<gene>
    <name evidence="1" type="ORF">A2358_03635</name>
</gene>
<name>A0A1G2IXG7_9BACT</name>
<protein>
    <submittedName>
        <fullName evidence="1">Uncharacterized protein</fullName>
    </submittedName>
</protein>
<dbReference type="AlphaFoldDB" id="A0A1G2IXG7"/>
<evidence type="ECO:0000313" key="1">
    <source>
        <dbReference type="EMBL" id="OGZ79526.1"/>
    </source>
</evidence>
<dbReference type="STRING" id="1802223.A2358_03635"/>
<dbReference type="Proteomes" id="UP000178650">
    <property type="component" value="Unassembled WGS sequence"/>
</dbReference>
<comment type="caution">
    <text evidence="1">The sequence shown here is derived from an EMBL/GenBank/DDBJ whole genome shotgun (WGS) entry which is preliminary data.</text>
</comment>
<sequence length="80" mass="9216">MIDKFKNKNTNKKSALNLAQIIWCGGLWCRTTSRFNGTIRLSIEDQIRLVSTSRDSTILLYHKIKKNTFISEDVIFGPII</sequence>
<organism evidence="1 2">
    <name type="scientific">Candidatus Staskawiczbacteria bacterium RIFOXYB1_FULL_37_44</name>
    <dbReference type="NCBI Taxonomy" id="1802223"/>
    <lineage>
        <taxon>Bacteria</taxon>
        <taxon>Candidatus Staskawicziibacteriota</taxon>
    </lineage>
</organism>
<evidence type="ECO:0000313" key="2">
    <source>
        <dbReference type="Proteomes" id="UP000178650"/>
    </source>
</evidence>
<accession>A0A1G2IXG7</accession>
<proteinExistence type="predicted"/>
<dbReference type="EMBL" id="MHPJ01000002">
    <property type="protein sequence ID" value="OGZ79526.1"/>
    <property type="molecule type" value="Genomic_DNA"/>
</dbReference>
<reference evidence="1 2" key="1">
    <citation type="journal article" date="2016" name="Nat. Commun.">
        <title>Thousands of microbial genomes shed light on interconnected biogeochemical processes in an aquifer system.</title>
        <authorList>
            <person name="Anantharaman K."/>
            <person name="Brown C.T."/>
            <person name="Hug L.A."/>
            <person name="Sharon I."/>
            <person name="Castelle C.J."/>
            <person name="Probst A.J."/>
            <person name="Thomas B.C."/>
            <person name="Singh A."/>
            <person name="Wilkins M.J."/>
            <person name="Karaoz U."/>
            <person name="Brodie E.L."/>
            <person name="Williams K.H."/>
            <person name="Hubbard S.S."/>
            <person name="Banfield J.F."/>
        </authorList>
    </citation>
    <scope>NUCLEOTIDE SEQUENCE [LARGE SCALE GENOMIC DNA]</scope>
</reference>